<evidence type="ECO:0000313" key="2">
    <source>
        <dbReference type="Proteomes" id="UP000789525"/>
    </source>
</evidence>
<gene>
    <name evidence="1" type="ORF">ACOLOM_LOCUS1042</name>
</gene>
<evidence type="ECO:0000313" key="1">
    <source>
        <dbReference type="EMBL" id="CAG8457860.1"/>
    </source>
</evidence>
<keyword evidence="2" id="KW-1185">Reference proteome</keyword>
<protein>
    <submittedName>
        <fullName evidence="1">1258_t:CDS:1</fullName>
    </submittedName>
</protein>
<accession>A0ACA9K8D9</accession>
<comment type="caution">
    <text evidence="1">The sequence shown here is derived from an EMBL/GenBank/DDBJ whole genome shotgun (WGS) entry which is preliminary data.</text>
</comment>
<dbReference type="Proteomes" id="UP000789525">
    <property type="component" value="Unassembled WGS sequence"/>
</dbReference>
<name>A0ACA9K8D9_9GLOM</name>
<sequence>MAAKSSRFAELLNSFEQNSDASKPTPLPKPQVPINKKPPPLPPRENFISSQPNSSTEISAREKNQGIKAKSRYLDVDEFQDDSYEPKPSRINRNNASGLTRLVNITAEDQEGDNIGSKFTRTNVKNVHNKMAGKYAKEEDQEGNDDNSESLITSKNVRGIHMMANKYLNEGDQEDNSRTKPSSLITGKNVRNIQQMATKCSNEEEDQGGNDQKQNLASLVTKKNVRNIHRMASDYSNAEEDQEDGSRTRSSSLINRNNINGLKKVADAYSNVEENGDETKSSSLITSKNIKNAHKIANSYSKMEDGQEDDNESSLFTRKSAIKATSYSNSGKEQEDKPQLSSLITKNNINRLQKASSYLNEDEDDDSRDIPNRPRSSPLITRENIKRVQKATSYAQEDDDKPRLPSRGNLNKTRKETMNRSDDNNFDRSSKSRGSFQDLQSIASSIIKLDKEVSPNSSKVGNRKPPPLPPRHNSTTRVITEEPLESEKGIKKSVGSRTKPPPLPPRGNHSRQDTNDSSDVERETKGRPRSTRTASYSSQLSVESPSIRRRDSSNSMKSSESTGNRFSTVDSDTIYEGIEDYPDPVRFNLVAAFLLLEKVLKDTLTVRHDLYKLRAIYVWITDNISYDCKSFYSGKLNFKASKDVLKTRMAVCAGYSELFYDLSREAGLNVCKIGGGAKGYNVGDSIGPGDYPHAWNGPTFFEEGLSFVHYFGCEIETSEDNIILDVEQTIKDGNANKIVGYLEWKGQDLDTFIQRLSKTGPKGGGENSVNLRSYRIVALCLSRYPSFIHDVNYMLGPTNRNHESQKSRNGPFTSQLEYTKKVRFEVLILNPDEDGTTPEILVIGPGFEKQSYLEPVIEKTKEFGLITLACDVTLNYKGTWNLASRNGDNSFSFLASYDVK</sequence>
<reference evidence="1" key="1">
    <citation type="submission" date="2021-06" db="EMBL/GenBank/DDBJ databases">
        <authorList>
            <person name="Kallberg Y."/>
            <person name="Tangrot J."/>
            <person name="Rosling A."/>
        </authorList>
    </citation>
    <scope>NUCLEOTIDE SEQUENCE</scope>
    <source>
        <strain evidence="1">CL356</strain>
    </source>
</reference>
<dbReference type="EMBL" id="CAJVPT010001149">
    <property type="protein sequence ID" value="CAG8457860.1"/>
    <property type="molecule type" value="Genomic_DNA"/>
</dbReference>
<proteinExistence type="predicted"/>
<organism evidence="1 2">
    <name type="scientific">Acaulospora colombiana</name>
    <dbReference type="NCBI Taxonomy" id="27376"/>
    <lineage>
        <taxon>Eukaryota</taxon>
        <taxon>Fungi</taxon>
        <taxon>Fungi incertae sedis</taxon>
        <taxon>Mucoromycota</taxon>
        <taxon>Glomeromycotina</taxon>
        <taxon>Glomeromycetes</taxon>
        <taxon>Diversisporales</taxon>
        <taxon>Acaulosporaceae</taxon>
        <taxon>Acaulospora</taxon>
    </lineage>
</organism>